<gene>
    <name evidence="1" type="ORF">BU26DRAFT_486262</name>
</gene>
<evidence type="ECO:0000313" key="2">
    <source>
        <dbReference type="Proteomes" id="UP000800094"/>
    </source>
</evidence>
<accession>A0A6A6ID80</accession>
<dbReference type="GeneID" id="54579244"/>
<proteinExistence type="predicted"/>
<dbReference type="RefSeq" id="XP_033683538.1">
    <property type="nucleotide sequence ID" value="XM_033825914.1"/>
</dbReference>
<name>A0A6A6ID80_9PLEO</name>
<dbReference type="EMBL" id="ML987196">
    <property type="protein sequence ID" value="KAF2248534.1"/>
    <property type="molecule type" value="Genomic_DNA"/>
</dbReference>
<reference evidence="1" key="1">
    <citation type="journal article" date="2020" name="Stud. Mycol.">
        <title>101 Dothideomycetes genomes: a test case for predicting lifestyles and emergence of pathogens.</title>
        <authorList>
            <person name="Haridas S."/>
            <person name="Albert R."/>
            <person name="Binder M."/>
            <person name="Bloem J."/>
            <person name="Labutti K."/>
            <person name="Salamov A."/>
            <person name="Andreopoulos B."/>
            <person name="Baker S."/>
            <person name="Barry K."/>
            <person name="Bills G."/>
            <person name="Bluhm B."/>
            <person name="Cannon C."/>
            <person name="Castanera R."/>
            <person name="Culley D."/>
            <person name="Daum C."/>
            <person name="Ezra D."/>
            <person name="Gonzalez J."/>
            <person name="Henrissat B."/>
            <person name="Kuo A."/>
            <person name="Liang C."/>
            <person name="Lipzen A."/>
            <person name="Lutzoni F."/>
            <person name="Magnuson J."/>
            <person name="Mondo S."/>
            <person name="Nolan M."/>
            <person name="Ohm R."/>
            <person name="Pangilinan J."/>
            <person name="Park H.-J."/>
            <person name="Ramirez L."/>
            <person name="Alfaro M."/>
            <person name="Sun H."/>
            <person name="Tritt A."/>
            <person name="Yoshinaga Y."/>
            <person name="Zwiers L.-H."/>
            <person name="Turgeon B."/>
            <person name="Goodwin S."/>
            <person name="Spatafora J."/>
            <person name="Crous P."/>
            <person name="Grigoriev I."/>
        </authorList>
    </citation>
    <scope>NUCLEOTIDE SEQUENCE</scope>
    <source>
        <strain evidence="1">CBS 122368</strain>
    </source>
</reference>
<evidence type="ECO:0000313" key="1">
    <source>
        <dbReference type="EMBL" id="KAF2248534.1"/>
    </source>
</evidence>
<sequence>MLMCHGLAGAYFVTATQSVFANSLLRLGTASDIDPIQVLATGASEIQHVSRSSYLVTVLHASVFGIKDVFVISFPGAAFTVLCETA</sequence>
<keyword evidence="2" id="KW-1185">Reference proteome</keyword>
<dbReference type="Proteomes" id="UP000800094">
    <property type="component" value="Unassembled WGS sequence"/>
</dbReference>
<organism evidence="1 2">
    <name type="scientific">Trematosphaeria pertusa</name>
    <dbReference type="NCBI Taxonomy" id="390896"/>
    <lineage>
        <taxon>Eukaryota</taxon>
        <taxon>Fungi</taxon>
        <taxon>Dikarya</taxon>
        <taxon>Ascomycota</taxon>
        <taxon>Pezizomycotina</taxon>
        <taxon>Dothideomycetes</taxon>
        <taxon>Pleosporomycetidae</taxon>
        <taxon>Pleosporales</taxon>
        <taxon>Massarineae</taxon>
        <taxon>Trematosphaeriaceae</taxon>
        <taxon>Trematosphaeria</taxon>
    </lineage>
</organism>
<dbReference type="AlphaFoldDB" id="A0A6A6ID80"/>
<protein>
    <submittedName>
        <fullName evidence="1">Uncharacterized protein</fullName>
    </submittedName>
</protein>
<dbReference type="OrthoDB" id="10021397at2759"/>